<reference evidence="2 3" key="1">
    <citation type="submission" date="2018-10" db="EMBL/GenBank/DDBJ databases">
        <title>Genomic Encyclopedia of Type Strains, Phase IV (KMG-IV): sequencing the most valuable type-strain genomes for metagenomic binning, comparative biology and taxonomic classification.</title>
        <authorList>
            <person name="Goeker M."/>
        </authorList>
    </citation>
    <scope>NUCLEOTIDE SEQUENCE [LARGE SCALE GENOMIC DNA]</scope>
    <source>
        <strain evidence="2 3">DSM 22008</strain>
    </source>
</reference>
<keyword evidence="3" id="KW-1185">Reference proteome</keyword>
<dbReference type="AlphaFoldDB" id="A0A420WIX8"/>
<keyword evidence="1" id="KW-0732">Signal</keyword>
<gene>
    <name evidence="2" type="ORF">DES40_0255</name>
</gene>
<protein>
    <submittedName>
        <fullName evidence="2">Uncharacterized protein</fullName>
    </submittedName>
</protein>
<dbReference type="InParanoid" id="A0A420WIX8"/>
<sequence length="125" mass="13814">MFFRAFIALLTLVPMAMPWAAAASEEDLSRFLCNPSGQTQTVKADEKLVEFLTAIGEIDKDKTDRQIEHCSNCILLNSGLPNGPSYYSETTRFPDTVRHWPINNVGLIYDATGPPLGGRAPPIFL</sequence>
<evidence type="ECO:0000313" key="3">
    <source>
        <dbReference type="Proteomes" id="UP000282211"/>
    </source>
</evidence>
<organism evidence="2 3">
    <name type="scientific">Litorimonas taeanensis</name>
    <dbReference type="NCBI Taxonomy" id="568099"/>
    <lineage>
        <taxon>Bacteria</taxon>
        <taxon>Pseudomonadati</taxon>
        <taxon>Pseudomonadota</taxon>
        <taxon>Alphaproteobacteria</taxon>
        <taxon>Maricaulales</taxon>
        <taxon>Robiginitomaculaceae</taxon>
    </lineage>
</organism>
<dbReference type="EMBL" id="RBII01000001">
    <property type="protein sequence ID" value="RKQ70948.1"/>
    <property type="molecule type" value="Genomic_DNA"/>
</dbReference>
<dbReference type="Proteomes" id="UP000282211">
    <property type="component" value="Unassembled WGS sequence"/>
</dbReference>
<feature type="chain" id="PRO_5019138210" evidence="1">
    <location>
        <begin position="24"/>
        <end position="125"/>
    </location>
</feature>
<evidence type="ECO:0000313" key="2">
    <source>
        <dbReference type="EMBL" id="RKQ70948.1"/>
    </source>
</evidence>
<accession>A0A420WIX8</accession>
<name>A0A420WIX8_9PROT</name>
<proteinExistence type="predicted"/>
<evidence type="ECO:0000256" key="1">
    <source>
        <dbReference type="SAM" id="SignalP"/>
    </source>
</evidence>
<feature type="signal peptide" evidence="1">
    <location>
        <begin position="1"/>
        <end position="23"/>
    </location>
</feature>
<comment type="caution">
    <text evidence="2">The sequence shown here is derived from an EMBL/GenBank/DDBJ whole genome shotgun (WGS) entry which is preliminary data.</text>
</comment>